<gene>
    <name evidence="2" type="ORF">J2W61_005033</name>
</gene>
<sequence>MKIKQFEVVGLFGRDSAVKLNLETDLSILTGRNGAGKTSILKLLWYIISGNVQHAVREVPFQRATVVTSEYECTVHRINRNTCKVELITNGERIIFEDGEDEDGDVIFSAEEGANPALAAMGSSVFLPTFRRLEGGFTLTRNMNTRFSPNRAAKPRSDIEEALSALSRRMTNDPHVFVSSISTADIVNIVLQKYANLSELSNDLQRQTSQEIVDQIRAYKHDKTGSLVPKEGEAIDNANMLIDTIKSKIEVMEQSRIDIMMPMEAVKSLVEKLFRHAGIEIGSRYSFGDAANAINSDALSAGEKQMLSFICYNAFYTDTVFSSTNRSSVFTSIGKGSSFRCSCHNSNRTNLSSQRIPPLSTASIQTVKSWLIRIAETTRATCDEQFCISRKNRTHSRGDIIYIKTFRPPDYHNRGEG</sequence>
<dbReference type="EMBL" id="JAVDSW010000007">
    <property type="protein sequence ID" value="MDR6705158.1"/>
    <property type="molecule type" value="Genomic_DNA"/>
</dbReference>
<dbReference type="Gene3D" id="3.40.50.300">
    <property type="entry name" value="P-loop containing nucleotide triphosphate hydrolases"/>
    <property type="match status" value="1"/>
</dbReference>
<name>A0AAW8M1X4_AGRTU</name>
<dbReference type="Pfam" id="PF13175">
    <property type="entry name" value="AAA_15"/>
    <property type="match status" value="1"/>
</dbReference>
<organism evidence="2 3">
    <name type="scientific">Agrobacterium tumefaciens</name>
    <dbReference type="NCBI Taxonomy" id="358"/>
    <lineage>
        <taxon>Bacteria</taxon>
        <taxon>Pseudomonadati</taxon>
        <taxon>Pseudomonadota</taxon>
        <taxon>Alphaproteobacteria</taxon>
        <taxon>Hyphomicrobiales</taxon>
        <taxon>Rhizobiaceae</taxon>
        <taxon>Rhizobium/Agrobacterium group</taxon>
        <taxon>Agrobacterium</taxon>
        <taxon>Agrobacterium tumefaciens complex</taxon>
    </lineage>
</organism>
<dbReference type="SUPFAM" id="SSF52540">
    <property type="entry name" value="P-loop containing nucleoside triphosphate hydrolases"/>
    <property type="match status" value="1"/>
</dbReference>
<dbReference type="GO" id="GO:0005524">
    <property type="term" value="F:ATP binding"/>
    <property type="evidence" value="ECO:0007669"/>
    <property type="project" value="UniProtKB-KW"/>
</dbReference>
<accession>A0AAW8M1X4</accession>
<dbReference type="AlphaFoldDB" id="A0AAW8M1X4"/>
<dbReference type="InterPro" id="IPR041685">
    <property type="entry name" value="AAA_GajA/Old/RecF-like"/>
</dbReference>
<comment type="caution">
    <text evidence="2">The sequence shown here is derived from an EMBL/GenBank/DDBJ whole genome shotgun (WGS) entry which is preliminary data.</text>
</comment>
<reference evidence="2" key="1">
    <citation type="submission" date="2023-07" db="EMBL/GenBank/DDBJ databases">
        <title>Sorghum-associated microbial communities from plants grown in Nebraska, USA.</title>
        <authorList>
            <person name="Schachtman D."/>
        </authorList>
    </citation>
    <scope>NUCLEOTIDE SEQUENCE</scope>
    <source>
        <strain evidence="2">1457</strain>
    </source>
</reference>
<dbReference type="InterPro" id="IPR027417">
    <property type="entry name" value="P-loop_NTPase"/>
</dbReference>
<evidence type="ECO:0000259" key="1">
    <source>
        <dbReference type="Pfam" id="PF13175"/>
    </source>
</evidence>
<keyword evidence="2" id="KW-0547">Nucleotide-binding</keyword>
<proteinExistence type="predicted"/>
<evidence type="ECO:0000313" key="3">
    <source>
        <dbReference type="Proteomes" id="UP001265315"/>
    </source>
</evidence>
<keyword evidence="2" id="KW-0067">ATP-binding</keyword>
<feature type="domain" description="Endonuclease GajA/Old nuclease/RecF-like AAA" evidence="1">
    <location>
        <begin position="1"/>
        <end position="115"/>
    </location>
</feature>
<evidence type="ECO:0000313" key="2">
    <source>
        <dbReference type="EMBL" id="MDR6705158.1"/>
    </source>
</evidence>
<dbReference type="GO" id="GO:0016887">
    <property type="term" value="F:ATP hydrolysis activity"/>
    <property type="evidence" value="ECO:0007669"/>
    <property type="project" value="InterPro"/>
</dbReference>
<dbReference type="GO" id="GO:0006302">
    <property type="term" value="P:double-strand break repair"/>
    <property type="evidence" value="ECO:0007669"/>
    <property type="project" value="InterPro"/>
</dbReference>
<protein>
    <submittedName>
        <fullName evidence="2">Energy-coupling factor transporter ATP-binding protein EcfA2</fullName>
    </submittedName>
</protein>
<dbReference type="Proteomes" id="UP001265315">
    <property type="component" value="Unassembled WGS sequence"/>
</dbReference>